<keyword evidence="1" id="KW-0472">Membrane</keyword>
<comment type="caution">
    <text evidence="2">The sequence shown here is derived from an EMBL/GenBank/DDBJ whole genome shotgun (WGS) entry which is preliminary data.</text>
</comment>
<organism evidence="2 3">
    <name type="scientific">Ranatra chinensis</name>
    <dbReference type="NCBI Taxonomy" id="642074"/>
    <lineage>
        <taxon>Eukaryota</taxon>
        <taxon>Metazoa</taxon>
        <taxon>Ecdysozoa</taxon>
        <taxon>Arthropoda</taxon>
        <taxon>Hexapoda</taxon>
        <taxon>Insecta</taxon>
        <taxon>Pterygota</taxon>
        <taxon>Neoptera</taxon>
        <taxon>Paraneoptera</taxon>
        <taxon>Hemiptera</taxon>
        <taxon>Heteroptera</taxon>
        <taxon>Panheteroptera</taxon>
        <taxon>Nepomorpha</taxon>
        <taxon>Nepidae</taxon>
        <taxon>Ranatrinae</taxon>
        <taxon>Ranatra</taxon>
    </lineage>
</organism>
<proteinExistence type="predicted"/>
<dbReference type="EMBL" id="JBFDAA010000013">
    <property type="protein sequence ID" value="KAL1122568.1"/>
    <property type="molecule type" value="Genomic_DNA"/>
</dbReference>
<gene>
    <name evidence="2" type="ORF">AAG570_002898</name>
</gene>
<feature type="transmembrane region" description="Helical" evidence="1">
    <location>
        <begin position="38"/>
        <end position="60"/>
    </location>
</feature>
<dbReference type="AlphaFoldDB" id="A0ABD0Y568"/>
<reference evidence="2 3" key="1">
    <citation type="submission" date="2024-07" db="EMBL/GenBank/DDBJ databases">
        <title>Chromosome-level genome assembly of the water stick insect Ranatra chinensis (Heteroptera: Nepidae).</title>
        <authorList>
            <person name="Liu X."/>
        </authorList>
    </citation>
    <scope>NUCLEOTIDE SEQUENCE [LARGE SCALE GENOMIC DNA]</scope>
    <source>
        <strain evidence="2">Cailab_2021Rc</strain>
        <tissue evidence="2">Muscle</tissue>
    </source>
</reference>
<protein>
    <submittedName>
        <fullName evidence="2">Uncharacterized protein</fullName>
    </submittedName>
</protein>
<evidence type="ECO:0000313" key="2">
    <source>
        <dbReference type="EMBL" id="KAL1122568.1"/>
    </source>
</evidence>
<evidence type="ECO:0000256" key="1">
    <source>
        <dbReference type="SAM" id="Phobius"/>
    </source>
</evidence>
<evidence type="ECO:0000313" key="3">
    <source>
        <dbReference type="Proteomes" id="UP001558652"/>
    </source>
</evidence>
<name>A0ABD0Y568_9HEMI</name>
<dbReference type="Proteomes" id="UP001558652">
    <property type="component" value="Unassembled WGS sequence"/>
</dbReference>
<keyword evidence="1" id="KW-1133">Transmembrane helix</keyword>
<sequence>MKETVEKWLLRWEFGEGLKKLVPHRRSALNWEIPLETYLTLAMAMSVVLLAGSISLAHFVKRRVSRHGTAMDVGREKGLGGGRGHLRPAKDRVEWECKRAKTTHHFLVKIADIHNKLEELQKREKDACLDEREWCAEGTESKGICEPEIGIGDGAPGVDCTCSYMSYDTNNGLMPVIALRDIQIEIEEIRTDLVEVKKKSEILKKGENADISRKGSSGSVIVSSGDALDGSDCTKFYATEDDSNASKEARCGSERGDILVDLESLVKIDSRIDRCQTRVKEILDGTTESGSGSRPTTATTLSQILDEKDGTLKYEQYSCWDKATFLGILHDWGYWWTEKFNEMRLSLMSVTTSLGAWTLYANNDPMKENSILESEGIEVGFTKSDNNAKENCEKIRAGEPQ</sequence>
<accession>A0ABD0Y568</accession>
<keyword evidence="1" id="KW-0812">Transmembrane</keyword>
<keyword evidence="3" id="KW-1185">Reference proteome</keyword>